<name>A0A841H3W4_9BACT</name>
<accession>A0A841H3W4</accession>
<dbReference type="GO" id="GO:0051537">
    <property type="term" value="F:2 iron, 2 sulfur cluster binding"/>
    <property type="evidence" value="ECO:0007669"/>
    <property type="project" value="UniProtKB-KW"/>
</dbReference>
<evidence type="ECO:0000256" key="1">
    <source>
        <dbReference type="ARBA" id="ARBA00022714"/>
    </source>
</evidence>
<evidence type="ECO:0000256" key="4">
    <source>
        <dbReference type="ARBA" id="ARBA00023014"/>
    </source>
</evidence>
<dbReference type="Proteomes" id="UP000582837">
    <property type="component" value="Unassembled WGS sequence"/>
</dbReference>
<dbReference type="AlphaFoldDB" id="A0A841H3W4"/>
<dbReference type="EMBL" id="JACHIA010000017">
    <property type="protein sequence ID" value="MBB6072737.1"/>
    <property type="molecule type" value="Genomic_DNA"/>
</dbReference>
<keyword evidence="7" id="KW-1185">Reference proteome</keyword>
<keyword evidence="2" id="KW-0479">Metal-binding</keyword>
<evidence type="ECO:0000256" key="3">
    <source>
        <dbReference type="ARBA" id="ARBA00023004"/>
    </source>
</evidence>
<evidence type="ECO:0000313" key="7">
    <source>
        <dbReference type="Proteomes" id="UP000582837"/>
    </source>
</evidence>
<dbReference type="SUPFAM" id="SSF50022">
    <property type="entry name" value="ISP domain"/>
    <property type="match status" value="1"/>
</dbReference>
<reference evidence="6 7" key="1">
    <citation type="submission" date="2020-08" db="EMBL/GenBank/DDBJ databases">
        <title>Genomic Encyclopedia of Type Strains, Phase IV (KMG-IV): sequencing the most valuable type-strain genomes for metagenomic binning, comparative biology and taxonomic classification.</title>
        <authorList>
            <person name="Goeker M."/>
        </authorList>
    </citation>
    <scope>NUCLEOTIDE SEQUENCE [LARGE SCALE GENOMIC DNA]</scope>
    <source>
        <strain evidence="6 7">DSM 29007</strain>
    </source>
</reference>
<dbReference type="PROSITE" id="PS51296">
    <property type="entry name" value="RIESKE"/>
    <property type="match status" value="1"/>
</dbReference>
<organism evidence="6 7">
    <name type="scientific">Longimicrobium terrae</name>
    <dbReference type="NCBI Taxonomy" id="1639882"/>
    <lineage>
        <taxon>Bacteria</taxon>
        <taxon>Pseudomonadati</taxon>
        <taxon>Gemmatimonadota</taxon>
        <taxon>Longimicrobiia</taxon>
        <taxon>Longimicrobiales</taxon>
        <taxon>Longimicrobiaceae</taxon>
        <taxon>Longimicrobium</taxon>
    </lineage>
</organism>
<dbReference type="InterPro" id="IPR017941">
    <property type="entry name" value="Rieske_2Fe-2S"/>
</dbReference>
<evidence type="ECO:0000259" key="5">
    <source>
        <dbReference type="PROSITE" id="PS51296"/>
    </source>
</evidence>
<proteinExistence type="predicted"/>
<protein>
    <submittedName>
        <fullName evidence="6">Nitrite reductase/ring-hydroxylating ferredoxin subunit</fullName>
    </submittedName>
</protein>
<keyword evidence="4" id="KW-0411">Iron-sulfur</keyword>
<dbReference type="Gene3D" id="2.102.10.10">
    <property type="entry name" value="Rieske [2Fe-2S] iron-sulphur domain"/>
    <property type="match status" value="1"/>
</dbReference>
<dbReference type="CDD" id="cd03528">
    <property type="entry name" value="Rieske_RO_ferredoxin"/>
    <property type="match status" value="1"/>
</dbReference>
<gene>
    <name evidence="6" type="ORF">HNQ61_004400</name>
</gene>
<dbReference type="RefSeq" id="WP_170038774.1">
    <property type="nucleotide sequence ID" value="NZ_JABDTL010000002.1"/>
</dbReference>
<dbReference type="GO" id="GO:0046872">
    <property type="term" value="F:metal ion binding"/>
    <property type="evidence" value="ECO:0007669"/>
    <property type="project" value="UniProtKB-KW"/>
</dbReference>
<feature type="domain" description="Rieske" evidence="5">
    <location>
        <begin position="4"/>
        <end position="99"/>
    </location>
</feature>
<keyword evidence="1" id="KW-0001">2Fe-2S</keyword>
<dbReference type="PANTHER" id="PTHR21496:SF23">
    <property type="entry name" value="3-PHENYLPROPIONATE_CINNAMIC ACID DIOXYGENASE FERREDOXIN SUBUNIT"/>
    <property type="match status" value="1"/>
</dbReference>
<evidence type="ECO:0000313" key="6">
    <source>
        <dbReference type="EMBL" id="MBB6072737.1"/>
    </source>
</evidence>
<dbReference type="PANTHER" id="PTHR21496">
    <property type="entry name" value="FERREDOXIN-RELATED"/>
    <property type="match status" value="1"/>
</dbReference>
<comment type="caution">
    <text evidence="6">The sequence shown here is derived from an EMBL/GenBank/DDBJ whole genome shotgun (WGS) entry which is preliminary data.</text>
</comment>
<sequence length="104" mass="11111">MPEIQAALLTDVPEGEAREFAVAGREIVLCNVEGEIYALQGMCTHEELPLDGGEVDGTELVCNWHGATFDVCTGRATGLPATKALETFATRVDDEGRIFVAFPG</sequence>
<dbReference type="Pfam" id="PF00355">
    <property type="entry name" value="Rieske"/>
    <property type="match status" value="1"/>
</dbReference>
<evidence type="ECO:0000256" key="2">
    <source>
        <dbReference type="ARBA" id="ARBA00022723"/>
    </source>
</evidence>
<dbReference type="InterPro" id="IPR036922">
    <property type="entry name" value="Rieske_2Fe-2S_sf"/>
</dbReference>
<keyword evidence="3" id="KW-0408">Iron</keyword>